<reference evidence="4" key="1">
    <citation type="journal article" date="2019" name="Int. J. Syst. Evol. Microbiol.">
        <title>The Global Catalogue of Microorganisms (GCM) 10K type strain sequencing project: providing services to taxonomists for standard genome sequencing and annotation.</title>
        <authorList>
            <consortium name="The Broad Institute Genomics Platform"/>
            <consortium name="The Broad Institute Genome Sequencing Center for Infectious Disease"/>
            <person name="Wu L."/>
            <person name="Ma J."/>
        </authorList>
    </citation>
    <scope>NUCLEOTIDE SEQUENCE [LARGE SCALE GENOMIC DNA]</scope>
    <source>
        <strain evidence="4">KACC 14058</strain>
    </source>
</reference>
<sequence length="263" mass="29637">MRIVTKDEINWENDSLHEACPSITPLLVKDDINAPLVIVIPGGGYHHRAYHEGLPVAKWLNDNGYHAVLLRYSVAPIHKQEVINDGQTAIRTVRYYLNEWGISPSKIGVLGFSAGGHLAAMISNIFDEGDSKSDNPILHFSSRPDFQILCYPVISMGEITHKGSRENLIGRNPDENIIRKYSAELQVSRKTPPAFIWTTANDASVSMLNSLYYAEALYKHQIPCNLHVFQDGKHGLGLAEDHAHTYLWKHTCVEWLHTYIRGD</sequence>
<dbReference type="EMBL" id="JBHSDV010000001">
    <property type="protein sequence ID" value="MFC4387580.1"/>
    <property type="molecule type" value="Genomic_DNA"/>
</dbReference>
<dbReference type="PANTHER" id="PTHR48081">
    <property type="entry name" value="AB HYDROLASE SUPERFAMILY PROTEIN C4A8.06C"/>
    <property type="match status" value="1"/>
</dbReference>
<proteinExistence type="predicted"/>
<keyword evidence="4" id="KW-1185">Reference proteome</keyword>
<dbReference type="PANTHER" id="PTHR48081:SF6">
    <property type="entry name" value="PEPTIDASE S9 PROLYL OLIGOPEPTIDASE CATALYTIC DOMAIN-CONTAINING PROTEIN"/>
    <property type="match status" value="1"/>
</dbReference>
<evidence type="ECO:0000313" key="4">
    <source>
        <dbReference type="Proteomes" id="UP001595880"/>
    </source>
</evidence>
<dbReference type="Pfam" id="PF20434">
    <property type="entry name" value="BD-FAE"/>
    <property type="match status" value="1"/>
</dbReference>
<evidence type="ECO:0000313" key="3">
    <source>
        <dbReference type="EMBL" id="MFC4387580.1"/>
    </source>
</evidence>
<dbReference type="GO" id="GO:0016787">
    <property type="term" value="F:hydrolase activity"/>
    <property type="evidence" value="ECO:0007669"/>
    <property type="project" value="UniProtKB-KW"/>
</dbReference>
<organism evidence="3 4">
    <name type="scientific">Gracilibacillus marinus</name>
    <dbReference type="NCBI Taxonomy" id="630535"/>
    <lineage>
        <taxon>Bacteria</taxon>
        <taxon>Bacillati</taxon>
        <taxon>Bacillota</taxon>
        <taxon>Bacilli</taxon>
        <taxon>Bacillales</taxon>
        <taxon>Bacillaceae</taxon>
        <taxon>Gracilibacillus</taxon>
    </lineage>
</organism>
<dbReference type="InterPro" id="IPR049492">
    <property type="entry name" value="BD-FAE-like_dom"/>
</dbReference>
<accession>A0ABV8VX26</accession>
<name>A0ABV8VX26_9BACI</name>
<protein>
    <submittedName>
        <fullName evidence="3">Alpha/beta hydrolase</fullName>
    </submittedName>
</protein>
<dbReference type="Proteomes" id="UP001595880">
    <property type="component" value="Unassembled WGS sequence"/>
</dbReference>
<evidence type="ECO:0000259" key="2">
    <source>
        <dbReference type="Pfam" id="PF20434"/>
    </source>
</evidence>
<gene>
    <name evidence="3" type="ORF">ACFOZ1_07100</name>
</gene>
<dbReference type="InterPro" id="IPR029058">
    <property type="entry name" value="AB_hydrolase_fold"/>
</dbReference>
<comment type="caution">
    <text evidence="3">The sequence shown here is derived from an EMBL/GenBank/DDBJ whole genome shotgun (WGS) entry which is preliminary data.</text>
</comment>
<feature type="domain" description="BD-FAE-like" evidence="2">
    <location>
        <begin position="31"/>
        <end position="216"/>
    </location>
</feature>
<dbReference type="RefSeq" id="WP_390197619.1">
    <property type="nucleotide sequence ID" value="NZ_JBHSDV010000001.1"/>
</dbReference>
<dbReference type="InterPro" id="IPR050300">
    <property type="entry name" value="GDXG_lipolytic_enzyme"/>
</dbReference>
<dbReference type="Gene3D" id="3.40.50.1820">
    <property type="entry name" value="alpha/beta hydrolase"/>
    <property type="match status" value="1"/>
</dbReference>
<dbReference type="SUPFAM" id="SSF53474">
    <property type="entry name" value="alpha/beta-Hydrolases"/>
    <property type="match status" value="1"/>
</dbReference>
<evidence type="ECO:0000256" key="1">
    <source>
        <dbReference type="ARBA" id="ARBA00022801"/>
    </source>
</evidence>
<keyword evidence="1 3" id="KW-0378">Hydrolase</keyword>